<feature type="domain" description="STL11/RBM22-like N-terminal" evidence="5">
    <location>
        <begin position="7"/>
        <end position="120"/>
    </location>
</feature>
<protein>
    <recommendedName>
        <fullName evidence="1">Pre-mRNA-splicing factor SLT11</fullName>
    </recommendedName>
</protein>
<dbReference type="PANTHER" id="PTHR14089">
    <property type="entry name" value="PRE-MRNA-SPLICING FACTOR RBM22"/>
    <property type="match status" value="1"/>
</dbReference>
<keyword evidence="7" id="KW-1185">Reference proteome</keyword>
<dbReference type="OrthoDB" id="10259600at2759"/>
<organism evidence="6 7">
    <name type="scientific">Lachancea meyersii CBS 8951</name>
    <dbReference type="NCBI Taxonomy" id="1266667"/>
    <lineage>
        <taxon>Eukaryota</taxon>
        <taxon>Fungi</taxon>
        <taxon>Dikarya</taxon>
        <taxon>Ascomycota</taxon>
        <taxon>Saccharomycotina</taxon>
        <taxon>Saccharomycetes</taxon>
        <taxon>Saccharomycetales</taxon>
        <taxon>Saccharomycetaceae</taxon>
        <taxon>Lachancea</taxon>
    </lineage>
</organism>
<dbReference type="GO" id="GO:0071006">
    <property type="term" value="C:U2-type catalytic step 1 spliceosome"/>
    <property type="evidence" value="ECO:0007669"/>
    <property type="project" value="TreeGrafter"/>
</dbReference>
<accession>A0A1G4JG28</accession>
<reference evidence="7" key="1">
    <citation type="submission" date="2016-03" db="EMBL/GenBank/DDBJ databases">
        <authorList>
            <person name="Devillers Hugo."/>
        </authorList>
    </citation>
    <scope>NUCLEOTIDE SEQUENCE [LARGE SCALE GENOMIC DNA]</scope>
</reference>
<proteinExistence type="predicted"/>
<evidence type="ECO:0000313" key="6">
    <source>
        <dbReference type="EMBL" id="SCU89290.1"/>
    </source>
</evidence>
<keyword evidence="2" id="KW-0694">RNA-binding</keyword>
<evidence type="ECO:0000256" key="4">
    <source>
        <dbReference type="SAM" id="MobiDB-lite"/>
    </source>
</evidence>
<dbReference type="InterPro" id="IPR048995">
    <property type="entry name" value="STL11/RBM22-like_N"/>
</dbReference>
<evidence type="ECO:0000256" key="2">
    <source>
        <dbReference type="ARBA" id="ARBA00022884"/>
    </source>
</evidence>
<dbReference type="GO" id="GO:0071007">
    <property type="term" value="C:U2-type catalytic step 2 spliceosome"/>
    <property type="evidence" value="ECO:0007669"/>
    <property type="project" value="TreeGrafter"/>
</dbReference>
<evidence type="ECO:0000256" key="3">
    <source>
        <dbReference type="ARBA" id="ARBA00025609"/>
    </source>
</evidence>
<dbReference type="GO" id="GO:0017070">
    <property type="term" value="F:U6 snRNA binding"/>
    <property type="evidence" value="ECO:0007669"/>
    <property type="project" value="TreeGrafter"/>
</dbReference>
<sequence>MSNTDFSICEDCLGGQTRLTRSFNGAECKICTLPFTVYHFKANSKVNRTLICHNCSKQRNVCQCCMLDLQWHIPVELRDRILSTVQGSQVATQEAQNEMMKRFIALKNGDTYKVGGASVTSDSVATADAVESIRKTVGRLQKSQENRDSAKARVTPASVSTADVSHLTKKLPLKGTLSSAQSFFIYNLDPSIPEWAIVDAVSELVGTVAWQDPTSTSVTINHMARCGGIRFKSVEIAEKFRLGLQSFVTPAKTTKGKLQVQNSKLHIVAWPQYHRAALGIKNAECSKLAQILDKQVQSDLATADVAKSAPKPAKIRKSSKASESKKSKRTKRIMDIEL</sequence>
<evidence type="ECO:0000256" key="1">
    <source>
        <dbReference type="ARBA" id="ARBA00019060"/>
    </source>
</evidence>
<dbReference type="GO" id="GO:0036002">
    <property type="term" value="F:pre-mRNA binding"/>
    <property type="evidence" value="ECO:0007669"/>
    <property type="project" value="TreeGrafter"/>
</dbReference>
<dbReference type="EMBL" id="LT598481">
    <property type="protein sequence ID" value="SCU89290.1"/>
    <property type="molecule type" value="Genomic_DNA"/>
</dbReference>
<feature type="region of interest" description="Disordered" evidence="4">
    <location>
        <begin position="303"/>
        <end position="338"/>
    </location>
</feature>
<dbReference type="Pfam" id="PF21369">
    <property type="entry name" value="STL11_N"/>
    <property type="match status" value="1"/>
</dbReference>
<comment type="function">
    <text evidence="3">Involved in pre-mRNA splicing. Facilitates the cooperative formation of U2/U6 helix II in association with stem II in the spliceosome. Binds to RNA.</text>
</comment>
<name>A0A1G4JG28_9SACH</name>
<dbReference type="InterPro" id="IPR039171">
    <property type="entry name" value="Cwc2/Slt11"/>
</dbReference>
<dbReference type="PANTHER" id="PTHR14089:SF6">
    <property type="entry name" value="PRE-MRNA-SPLICING FACTOR RBM22"/>
    <property type="match status" value="1"/>
</dbReference>
<gene>
    <name evidence="6" type="ORF">LAME_0E02850G</name>
</gene>
<dbReference type="AlphaFoldDB" id="A0A1G4JG28"/>
<evidence type="ECO:0000259" key="5">
    <source>
        <dbReference type="Pfam" id="PF21369"/>
    </source>
</evidence>
<dbReference type="Proteomes" id="UP000191144">
    <property type="component" value="Chromosome E"/>
</dbReference>
<dbReference type="GO" id="GO:0000974">
    <property type="term" value="C:Prp19 complex"/>
    <property type="evidence" value="ECO:0007669"/>
    <property type="project" value="TreeGrafter"/>
</dbReference>
<evidence type="ECO:0000313" key="7">
    <source>
        <dbReference type="Proteomes" id="UP000191144"/>
    </source>
</evidence>